<comment type="caution">
    <text evidence="1">The sequence shown here is derived from an EMBL/GenBank/DDBJ whole genome shotgun (WGS) entry which is preliminary data.</text>
</comment>
<dbReference type="EMBL" id="VSSQ01000127">
    <property type="protein sequence ID" value="MPL79484.1"/>
    <property type="molecule type" value="Genomic_DNA"/>
</dbReference>
<reference evidence="1" key="1">
    <citation type="submission" date="2019-08" db="EMBL/GenBank/DDBJ databases">
        <authorList>
            <person name="Kucharzyk K."/>
            <person name="Murdoch R.W."/>
            <person name="Higgins S."/>
            <person name="Loffler F."/>
        </authorList>
    </citation>
    <scope>NUCLEOTIDE SEQUENCE</scope>
</reference>
<evidence type="ECO:0000313" key="1">
    <source>
        <dbReference type="EMBL" id="MPL79484.1"/>
    </source>
</evidence>
<dbReference type="AlphaFoldDB" id="A0A644UKK6"/>
<dbReference type="Gene3D" id="3.40.50.300">
    <property type="entry name" value="P-loop containing nucleotide triphosphate hydrolases"/>
    <property type="match status" value="1"/>
</dbReference>
<organism evidence="1">
    <name type="scientific">bioreactor metagenome</name>
    <dbReference type="NCBI Taxonomy" id="1076179"/>
    <lineage>
        <taxon>unclassified sequences</taxon>
        <taxon>metagenomes</taxon>
        <taxon>ecological metagenomes</taxon>
    </lineage>
</organism>
<proteinExistence type="predicted"/>
<name>A0A644UKK6_9ZZZZ</name>
<evidence type="ECO:0008006" key="2">
    <source>
        <dbReference type="Google" id="ProtNLM"/>
    </source>
</evidence>
<sequence>MSDDHSMVRVPTYIPSVDKILGGGVPAGSTILLLTEPGAGGPEFLFTSLVNYCREIKGDLPATKNARRPDTIYYITPKTSRPQFVEMMKQQFSFLNTIDFEGEILDKSVIHMDVGDVYFARTIVPLYWHSTKTISEHLMNLPPYDDYGGLAYLTGMVETTKENSVVFIDSLTPYLPYFNDYEKWQNLVFLMYGLSRAAKKRHITFVILLTTGILPESREISLGNAFDAIIRLVWQKSRESMSRQRQMYIEKFSGVLPLLSSRDIATYNVSISPETGFEISNLRRVA</sequence>
<protein>
    <recommendedName>
        <fullName evidence="2">KaiC-like domain-containing protein</fullName>
    </recommendedName>
</protein>
<accession>A0A644UKK6</accession>
<dbReference type="InterPro" id="IPR027417">
    <property type="entry name" value="P-loop_NTPase"/>
</dbReference>
<dbReference type="SUPFAM" id="SSF52540">
    <property type="entry name" value="P-loop containing nucleoside triphosphate hydrolases"/>
    <property type="match status" value="1"/>
</dbReference>
<gene>
    <name evidence="1" type="ORF">SDC9_25363</name>
</gene>